<dbReference type="Proteomes" id="UP000824189">
    <property type="component" value="Unassembled WGS sequence"/>
</dbReference>
<proteinExistence type="predicted"/>
<comment type="caution">
    <text evidence="2">The sequence shown here is derived from an EMBL/GenBank/DDBJ whole genome shotgun (WGS) entry which is preliminary data.</text>
</comment>
<dbReference type="AlphaFoldDB" id="A0A9D1RWX8"/>
<accession>A0A9D1RWX8</accession>
<keyword evidence="1" id="KW-0812">Transmembrane</keyword>
<organism evidence="2 3">
    <name type="scientific">Candidatus Corynebacterium gallistercoris</name>
    <dbReference type="NCBI Taxonomy" id="2838530"/>
    <lineage>
        <taxon>Bacteria</taxon>
        <taxon>Bacillati</taxon>
        <taxon>Actinomycetota</taxon>
        <taxon>Actinomycetes</taxon>
        <taxon>Mycobacteriales</taxon>
        <taxon>Corynebacteriaceae</taxon>
        <taxon>Corynebacterium</taxon>
    </lineage>
</organism>
<sequence length="152" mass="15427">MKKVDVRALLLAGVAAGLIAWVTALGFYGDFPPIKPIASTLLWIFAAVCAVAGYVIRRRIAGGEVGMDTSQLNPVVVAQWLILGQAVAWIGAVLAGVYVGIGAYVLPHAGDLVAAEQDVPGVIAGALGAVAAAVAGVWLERGCEAPPPNAAM</sequence>
<dbReference type="InterPro" id="IPR021517">
    <property type="entry name" value="DUF3180"/>
</dbReference>
<keyword evidence="1" id="KW-0472">Membrane</keyword>
<reference evidence="2" key="1">
    <citation type="journal article" date="2021" name="PeerJ">
        <title>Extensive microbial diversity within the chicken gut microbiome revealed by metagenomics and culture.</title>
        <authorList>
            <person name="Gilroy R."/>
            <person name="Ravi A."/>
            <person name="Getino M."/>
            <person name="Pursley I."/>
            <person name="Horton D.L."/>
            <person name="Alikhan N.F."/>
            <person name="Baker D."/>
            <person name="Gharbi K."/>
            <person name="Hall N."/>
            <person name="Watson M."/>
            <person name="Adriaenssens E.M."/>
            <person name="Foster-Nyarko E."/>
            <person name="Jarju S."/>
            <person name="Secka A."/>
            <person name="Antonio M."/>
            <person name="Oren A."/>
            <person name="Chaudhuri R.R."/>
            <person name="La Ragione R."/>
            <person name="Hildebrand F."/>
            <person name="Pallen M.J."/>
        </authorList>
    </citation>
    <scope>NUCLEOTIDE SEQUENCE</scope>
    <source>
        <strain evidence="2">4376</strain>
    </source>
</reference>
<keyword evidence="1" id="KW-1133">Transmembrane helix</keyword>
<evidence type="ECO:0000313" key="3">
    <source>
        <dbReference type="Proteomes" id="UP000824189"/>
    </source>
</evidence>
<evidence type="ECO:0000256" key="1">
    <source>
        <dbReference type="SAM" id="Phobius"/>
    </source>
</evidence>
<dbReference type="Pfam" id="PF11377">
    <property type="entry name" value="DUF3180"/>
    <property type="match status" value="1"/>
</dbReference>
<feature type="transmembrane region" description="Helical" evidence="1">
    <location>
        <begin position="34"/>
        <end position="56"/>
    </location>
</feature>
<dbReference type="EMBL" id="DXFZ01000057">
    <property type="protein sequence ID" value="HIW95808.1"/>
    <property type="molecule type" value="Genomic_DNA"/>
</dbReference>
<reference evidence="2" key="2">
    <citation type="submission" date="2021-04" db="EMBL/GenBank/DDBJ databases">
        <authorList>
            <person name="Gilroy R."/>
        </authorList>
    </citation>
    <scope>NUCLEOTIDE SEQUENCE</scope>
    <source>
        <strain evidence="2">4376</strain>
    </source>
</reference>
<protein>
    <submittedName>
        <fullName evidence="2">DUF3180 domain-containing protein</fullName>
    </submittedName>
</protein>
<evidence type="ECO:0000313" key="2">
    <source>
        <dbReference type="EMBL" id="HIW95808.1"/>
    </source>
</evidence>
<feature type="transmembrane region" description="Helical" evidence="1">
    <location>
        <begin position="77"/>
        <end position="101"/>
    </location>
</feature>
<gene>
    <name evidence="2" type="ORF">H9867_04910</name>
</gene>
<name>A0A9D1RWX8_9CORY</name>
<feature type="transmembrane region" description="Helical" evidence="1">
    <location>
        <begin position="121"/>
        <end position="139"/>
    </location>
</feature>